<dbReference type="EMBL" id="JACVVK020000109">
    <property type="protein sequence ID" value="KAK7491837.1"/>
    <property type="molecule type" value="Genomic_DNA"/>
</dbReference>
<dbReference type="Proteomes" id="UP001519460">
    <property type="component" value="Unassembled WGS sequence"/>
</dbReference>
<feature type="non-terminal residue" evidence="1">
    <location>
        <position position="200"/>
    </location>
</feature>
<dbReference type="AlphaFoldDB" id="A0ABD0KX90"/>
<name>A0ABD0KX90_9CAEN</name>
<proteinExistence type="predicted"/>
<keyword evidence="2" id="KW-1185">Reference proteome</keyword>
<organism evidence="1 2">
    <name type="scientific">Batillaria attramentaria</name>
    <dbReference type="NCBI Taxonomy" id="370345"/>
    <lineage>
        <taxon>Eukaryota</taxon>
        <taxon>Metazoa</taxon>
        <taxon>Spiralia</taxon>
        <taxon>Lophotrochozoa</taxon>
        <taxon>Mollusca</taxon>
        <taxon>Gastropoda</taxon>
        <taxon>Caenogastropoda</taxon>
        <taxon>Sorbeoconcha</taxon>
        <taxon>Cerithioidea</taxon>
        <taxon>Batillariidae</taxon>
        <taxon>Batillaria</taxon>
    </lineage>
</organism>
<sequence>MAHFQVPVSAVALRAGSQIKGGKQGVPAELRESSRKPLTSVDTEIYSRRRLLPIGSSNRLLSGAASTNVSLQLSTGLNVGSGDLFVPTIQAPYYLNRLSSVTDQSPLDISLRPTAQEGRAIREIPNAVICLKYKSLLRKNRVLVPQSLAESGQVKFFSVKFNIISADYRSSEEETVLCSGDGCAMKMPSKLSRSYTFMIT</sequence>
<protein>
    <submittedName>
        <fullName evidence="1">Uncharacterized protein</fullName>
    </submittedName>
</protein>
<gene>
    <name evidence="1" type="ORF">BaRGS_00016856</name>
</gene>
<evidence type="ECO:0000313" key="1">
    <source>
        <dbReference type="EMBL" id="KAK7491837.1"/>
    </source>
</evidence>
<evidence type="ECO:0000313" key="2">
    <source>
        <dbReference type="Proteomes" id="UP001519460"/>
    </source>
</evidence>
<comment type="caution">
    <text evidence="1">The sequence shown here is derived from an EMBL/GenBank/DDBJ whole genome shotgun (WGS) entry which is preliminary data.</text>
</comment>
<accession>A0ABD0KX90</accession>
<reference evidence="1 2" key="1">
    <citation type="journal article" date="2023" name="Sci. Data">
        <title>Genome assembly of the Korean intertidal mud-creeper Batillaria attramentaria.</title>
        <authorList>
            <person name="Patra A.K."/>
            <person name="Ho P.T."/>
            <person name="Jun S."/>
            <person name="Lee S.J."/>
            <person name="Kim Y."/>
            <person name="Won Y.J."/>
        </authorList>
    </citation>
    <scope>NUCLEOTIDE SEQUENCE [LARGE SCALE GENOMIC DNA]</scope>
    <source>
        <strain evidence="1">Wonlab-2016</strain>
    </source>
</reference>